<reference evidence="2 3" key="1">
    <citation type="journal article" date="2019" name="Commun. Biol.">
        <title>The bagworm genome reveals a unique fibroin gene that provides high tensile strength.</title>
        <authorList>
            <person name="Kono N."/>
            <person name="Nakamura H."/>
            <person name="Ohtoshi R."/>
            <person name="Tomita M."/>
            <person name="Numata K."/>
            <person name="Arakawa K."/>
        </authorList>
    </citation>
    <scope>NUCLEOTIDE SEQUENCE [LARGE SCALE GENOMIC DNA]</scope>
</reference>
<evidence type="ECO:0000256" key="1">
    <source>
        <dbReference type="SAM" id="MobiDB-lite"/>
    </source>
</evidence>
<accession>A0A4C1WGB2</accession>
<dbReference type="EMBL" id="BGZK01000566">
    <property type="protein sequence ID" value="GBP50428.1"/>
    <property type="molecule type" value="Genomic_DNA"/>
</dbReference>
<protein>
    <submittedName>
        <fullName evidence="2">Uncharacterized protein</fullName>
    </submittedName>
</protein>
<gene>
    <name evidence="2" type="ORF">EVAR_96664_1</name>
</gene>
<keyword evidence="3" id="KW-1185">Reference proteome</keyword>
<comment type="caution">
    <text evidence="2">The sequence shown here is derived from an EMBL/GenBank/DDBJ whole genome shotgun (WGS) entry which is preliminary data.</text>
</comment>
<feature type="region of interest" description="Disordered" evidence="1">
    <location>
        <begin position="1"/>
        <end position="26"/>
    </location>
</feature>
<dbReference type="Proteomes" id="UP000299102">
    <property type="component" value="Unassembled WGS sequence"/>
</dbReference>
<organism evidence="2 3">
    <name type="scientific">Eumeta variegata</name>
    <name type="common">Bagworm moth</name>
    <name type="synonym">Eumeta japonica</name>
    <dbReference type="NCBI Taxonomy" id="151549"/>
    <lineage>
        <taxon>Eukaryota</taxon>
        <taxon>Metazoa</taxon>
        <taxon>Ecdysozoa</taxon>
        <taxon>Arthropoda</taxon>
        <taxon>Hexapoda</taxon>
        <taxon>Insecta</taxon>
        <taxon>Pterygota</taxon>
        <taxon>Neoptera</taxon>
        <taxon>Endopterygota</taxon>
        <taxon>Lepidoptera</taxon>
        <taxon>Glossata</taxon>
        <taxon>Ditrysia</taxon>
        <taxon>Tineoidea</taxon>
        <taxon>Psychidae</taxon>
        <taxon>Oiketicinae</taxon>
        <taxon>Eumeta</taxon>
    </lineage>
</organism>
<name>A0A4C1WGB2_EUMVA</name>
<sequence length="280" mass="30807">MRRRFMRGSSLRASGTRDTTAAGESGTANTTWFIRKPKTLGVFGGWACGLRACSGVRRLCAERACVPQPHRAGTYTRAADCKYRRESEVVVGSFIILFRPQVDELDVSQRARVVVGVGVAFIFNIRAVDPQSSFPASAPPSPRLTISGGRRAHRRARPAPPARLCACTSFAAAVWTSSASPSTLRLSGLRNEKGVRYLRHLYTVLERSKTYDIKLIIIKTRLDEVSKVARKTSAVPAEFVRDSGLFVCAKNRRLIRAGARAPPRASNLRNNRGLSVLYES</sequence>
<proteinExistence type="predicted"/>
<evidence type="ECO:0000313" key="2">
    <source>
        <dbReference type="EMBL" id="GBP50428.1"/>
    </source>
</evidence>
<evidence type="ECO:0000313" key="3">
    <source>
        <dbReference type="Proteomes" id="UP000299102"/>
    </source>
</evidence>
<dbReference type="AlphaFoldDB" id="A0A4C1WGB2"/>